<dbReference type="InterPro" id="IPR017850">
    <property type="entry name" value="Alkaline_phosphatase_core_sf"/>
</dbReference>
<dbReference type="STRING" id="759272.G0RZ77"/>
<dbReference type="AlphaFoldDB" id="G0RZ77"/>
<dbReference type="GeneID" id="18254237"/>
<dbReference type="FunFam" id="3.40.720.10:FF:000064">
    <property type="entry name" value="Probable acid phosphatase Pho610"/>
    <property type="match status" value="1"/>
</dbReference>
<evidence type="ECO:0000313" key="4">
    <source>
        <dbReference type="Proteomes" id="UP000008066"/>
    </source>
</evidence>
<reference evidence="3 4" key="1">
    <citation type="journal article" date="2011" name="Cell">
        <title>Insight into structure and assembly of the nuclear pore complex by utilizing the genome of a eukaryotic thermophile.</title>
        <authorList>
            <person name="Amlacher S."/>
            <person name="Sarges P."/>
            <person name="Flemming D."/>
            <person name="van Noort V."/>
            <person name="Kunze R."/>
            <person name="Devos D.P."/>
            <person name="Arumugam M."/>
            <person name="Bork P."/>
            <person name="Hurt E."/>
        </authorList>
    </citation>
    <scope>NUCLEOTIDE SEQUENCE [LARGE SCALE GENOMIC DNA]</scope>
    <source>
        <strain evidence="4">DSM 1495 / CBS 144.50 / IMI 039719</strain>
    </source>
</reference>
<dbReference type="OMA" id="QFVFMSP"/>
<protein>
    <submittedName>
        <fullName evidence="3">Acid phosphatase-like protein</fullName>
    </submittedName>
</protein>
<evidence type="ECO:0000256" key="2">
    <source>
        <dbReference type="SAM" id="SignalP"/>
    </source>
</evidence>
<dbReference type="PANTHER" id="PTHR31956:SF15">
    <property type="entry name" value="ACID PHOSPHATASE PHOA"/>
    <property type="match status" value="1"/>
</dbReference>
<keyword evidence="2" id="KW-0732">Signal</keyword>
<dbReference type="KEGG" id="cthr:CTHT_0001990"/>
<dbReference type="Proteomes" id="UP000008066">
    <property type="component" value="Unassembled WGS sequence"/>
</dbReference>
<keyword evidence="4" id="KW-1185">Reference proteome</keyword>
<dbReference type="GO" id="GO:0016788">
    <property type="term" value="F:hydrolase activity, acting on ester bonds"/>
    <property type="evidence" value="ECO:0007669"/>
    <property type="project" value="InterPro"/>
</dbReference>
<dbReference type="RefSeq" id="XP_006690747.1">
    <property type="nucleotide sequence ID" value="XM_006690684.1"/>
</dbReference>
<evidence type="ECO:0000313" key="3">
    <source>
        <dbReference type="EMBL" id="EGS23505.1"/>
    </source>
</evidence>
<keyword evidence="1" id="KW-0378">Hydrolase</keyword>
<dbReference type="GO" id="GO:0009395">
    <property type="term" value="P:phospholipid catabolic process"/>
    <property type="evidence" value="ECO:0007669"/>
    <property type="project" value="TreeGrafter"/>
</dbReference>
<dbReference type="InterPro" id="IPR007312">
    <property type="entry name" value="Phosphoesterase"/>
</dbReference>
<feature type="signal peptide" evidence="2">
    <location>
        <begin position="1"/>
        <end position="28"/>
    </location>
</feature>
<dbReference type="eggNOG" id="ENOG502QSRP">
    <property type="taxonomic scope" value="Eukaryota"/>
</dbReference>
<dbReference type="PANTHER" id="PTHR31956">
    <property type="entry name" value="NON-SPECIFIC PHOSPHOLIPASE C4-RELATED"/>
    <property type="match status" value="1"/>
</dbReference>
<proteinExistence type="predicted"/>
<gene>
    <name evidence="3" type="ORF">CTHT_0001990</name>
</gene>
<feature type="chain" id="PRO_5003408660" evidence="2">
    <location>
        <begin position="29"/>
        <end position="394"/>
    </location>
</feature>
<dbReference type="Gene3D" id="3.40.720.10">
    <property type="entry name" value="Alkaline Phosphatase, subunit A"/>
    <property type="match status" value="1"/>
</dbReference>
<accession>G0RZ77</accession>
<evidence type="ECO:0000256" key="1">
    <source>
        <dbReference type="ARBA" id="ARBA00022801"/>
    </source>
</evidence>
<dbReference type="HOGENOM" id="CLU_027977_2_1_1"/>
<sequence>MVVNHQGTMQRLLVLLVALACSVVGVVAIVPGKAFDRFITIWLENQDYDKVAIDATFKDLKRHGIFLTRYYAQTHPSQPNYIAAISGDYYGLNHDDMVRIPSNVATVVDLLESKNISWAGYFEDMPGPGYMGNASDGSTGNGAWDYVRKHNPFVSFDSITNEGERLLNLDSFDVFQRAFKARQVPQFVFMSPNMMNDGHNTTLEFATQWSHKFLEPLLADNAFDERTLIMLTYDESEDYSKPNHIATLLLGSAIPPKLKGTTDDTFYTHYSILSTIEANWKLPHLGRYDVGANVFQFVADWTGYTGNRDPPNAASVNNSLSYPGALNNDTMKVIGIPPPNTKLIGASGLGILDQIRAEWSIAATWKTPYDGSGKVFDGDKNLPVYAAPAPNHQL</sequence>
<dbReference type="Pfam" id="PF04185">
    <property type="entry name" value="Phosphoesterase"/>
    <property type="match status" value="1"/>
</dbReference>
<dbReference type="OrthoDB" id="5135119at2759"/>
<organism evidence="4">
    <name type="scientific">Chaetomium thermophilum (strain DSM 1495 / CBS 144.50 / IMI 039719)</name>
    <name type="common">Thermochaetoides thermophila</name>
    <dbReference type="NCBI Taxonomy" id="759272"/>
    <lineage>
        <taxon>Eukaryota</taxon>
        <taxon>Fungi</taxon>
        <taxon>Dikarya</taxon>
        <taxon>Ascomycota</taxon>
        <taxon>Pezizomycotina</taxon>
        <taxon>Sordariomycetes</taxon>
        <taxon>Sordariomycetidae</taxon>
        <taxon>Sordariales</taxon>
        <taxon>Chaetomiaceae</taxon>
        <taxon>Thermochaetoides</taxon>
    </lineage>
</organism>
<dbReference type="EMBL" id="GL988032">
    <property type="protein sequence ID" value="EGS23505.1"/>
    <property type="molecule type" value="Genomic_DNA"/>
</dbReference>
<name>G0RZ77_CHATD</name>